<name>A0A2V3IRZ0_9FLOR</name>
<dbReference type="EMBL" id="NBIV01000108">
    <property type="protein sequence ID" value="PXF43890.1"/>
    <property type="molecule type" value="Genomic_DNA"/>
</dbReference>
<dbReference type="AlphaFoldDB" id="A0A2V3IRZ0"/>
<evidence type="ECO:0000256" key="1">
    <source>
        <dbReference type="SAM" id="MobiDB-lite"/>
    </source>
</evidence>
<keyword evidence="3" id="KW-1185">Reference proteome</keyword>
<feature type="region of interest" description="Disordered" evidence="1">
    <location>
        <begin position="145"/>
        <end position="171"/>
    </location>
</feature>
<gene>
    <name evidence="2" type="ORF">BWQ96_06356</name>
</gene>
<comment type="caution">
    <text evidence="2">The sequence shown here is derived from an EMBL/GenBank/DDBJ whole genome shotgun (WGS) entry which is preliminary data.</text>
</comment>
<proteinExistence type="predicted"/>
<dbReference type="OrthoDB" id="20835at2759"/>
<feature type="compositionally biased region" description="Basic and acidic residues" evidence="1">
    <location>
        <begin position="400"/>
        <end position="416"/>
    </location>
</feature>
<evidence type="ECO:0000313" key="2">
    <source>
        <dbReference type="EMBL" id="PXF43890.1"/>
    </source>
</evidence>
<feature type="region of interest" description="Disordered" evidence="1">
    <location>
        <begin position="398"/>
        <end position="438"/>
    </location>
</feature>
<evidence type="ECO:0000313" key="3">
    <source>
        <dbReference type="Proteomes" id="UP000247409"/>
    </source>
</evidence>
<dbReference type="InterPro" id="IPR013885">
    <property type="entry name" value="DUF1764_euk"/>
</dbReference>
<feature type="region of interest" description="Disordered" evidence="1">
    <location>
        <begin position="63"/>
        <end position="110"/>
    </location>
</feature>
<dbReference type="Proteomes" id="UP000247409">
    <property type="component" value="Unassembled WGS sequence"/>
</dbReference>
<organism evidence="2 3">
    <name type="scientific">Gracilariopsis chorda</name>
    <dbReference type="NCBI Taxonomy" id="448386"/>
    <lineage>
        <taxon>Eukaryota</taxon>
        <taxon>Rhodophyta</taxon>
        <taxon>Florideophyceae</taxon>
        <taxon>Rhodymeniophycidae</taxon>
        <taxon>Gracilariales</taxon>
        <taxon>Gracilariaceae</taxon>
        <taxon>Gracilariopsis</taxon>
    </lineage>
</organism>
<feature type="compositionally biased region" description="Basic residues" evidence="1">
    <location>
        <begin position="253"/>
        <end position="264"/>
    </location>
</feature>
<evidence type="ECO:0008006" key="4">
    <source>
        <dbReference type="Google" id="ProtNLM"/>
    </source>
</evidence>
<reference evidence="2 3" key="1">
    <citation type="journal article" date="2018" name="Mol. Biol. Evol.">
        <title>Analysis of the draft genome of the red seaweed Gracilariopsis chorda provides insights into genome size evolution in Rhodophyta.</title>
        <authorList>
            <person name="Lee J."/>
            <person name="Yang E.C."/>
            <person name="Graf L."/>
            <person name="Yang J.H."/>
            <person name="Qiu H."/>
            <person name="Zel Zion U."/>
            <person name="Chan C.X."/>
            <person name="Stephens T.G."/>
            <person name="Weber A.P.M."/>
            <person name="Boo G.H."/>
            <person name="Boo S.M."/>
            <person name="Kim K.M."/>
            <person name="Shin Y."/>
            <person name="Jung M."/>
            <person name="Lee S.J."/>
            <person name="Yim H.S."/>
            <person name="Lee J.H."/>
            <person name="Bhattacharya D."/>
            <person name="Yoon H.S."/>
        </authorList>
    </citation>
    <scope>NUCLEOTIDE SEQUENCE [LARGE SCALE GENOMIC DNA]</scope>
    <source>
        <strain evidence="2 3">SKKU-2015</strain>
        <tissue evidence="2">Whole body</tissue>
    </source>
</reference>
<protein>
    <recommendedName>
        <fullName evidence="4">DUF1764 domain-containing protein</fullName>
    </recommendedName>
</protein>
<sequence length="472" mass="53109">MVTVDMSKTRLQISKRKRRIRRLQRRRIQKAQREHQAQFLAAGKAKESRQRAVQKWLEDEKRLAKRRETSSRSPSTPKRKPRVRFAENVSVAEIPTKPQHKLPKPTSSPIGVRLARDDDDNESPNRHLVRNATTLRFALFSSEDNYDESNDPDFIPGTEEEGEELNPLPMTTPKRRIIAVPVPLENSASSGRQKILQASASNTSPRLTDRSQSHASPKAGKPKTIRAKSPIKTEFPEQCEPCTVDASPNGPSKRSRRKRKHHALHSGQSINTSNSSPPSPNSDNDKRVTLPNVNDAVPNTPDSPRTRKKKRRKLLNGQHSAQAGPTKLISPKKNDKDPDQKIASISKSLSGDEAKRNVKQNSPSGLGERSEGNGVDHSTDREDSEIDTMFGELVRQKAQKKLEKGRRVNLREDSIKSPKKQASKTEINRPQQKKGPTRYTEEGFRIMTYDEIKADQPLGLNGECPFDCSCCY</sequence>
<dbReference type="Pfam" id="PF08576">
    <property type="entry name" value="DUF1764"/>
    <property type="match status" value="1"/>
</dbReference>
<feature type="region of interest" description="Disordered" evidence="1">
    <location>
        <begin position="28"/>
        <end position="48"/>
    </location>
</feature>
<feature type="region of interest" description="Disordered" evidence="1">
    <location>
        <begin position="198"/>
        <end position="385"/>
    </location>
</feature>
<accession>A0A2V3IRZ0</accession>